<dbReference type="EMBL" id="MU004193">
    <property type="protein sequence ID" value="KAF2492730.1"/>
    <property type="molecule type" value="Genomic_DNA"/>
</dbReference>
<feature type="transmembrane region" description="Helical" evidence="8">
    <location>
        <begin position="117"/>
        <end position="142"/>
    </location>
</feature>
<evidence type="ECO:0000256" key="6">
    <source>
        <dbReference type="PROSITE-ProRule" id="PRU00205"/>
    </source>
</evidence>
<evidence type="ECO:0000313" key="10">
    <source>
        <dbReference type="EMBL" id="KAF2492730.1"/>
    </source>
</evidence>
<evidence type="ECO:0000256" key="2">
    <source>
        <dbReference type="ARBA" id="ARBA00009808"/>
    </source>
</evidence>
<protein>
    <submittedName>
        <fullName evidence="10">Longevity assurance proteins LAG1/LAC1</fullName>
    </submittedName>
</protein>
<evidence type="ECO:0000256" key="8">
    <source>
        <dbReference type="SAM" id="Phobius"/>
    </source>
</evidence>
<keyword evidence="4 8" id="KW-1133">Transmembrane helix</keyword>
<evidence type="ECO:0000256" key="1">
    <source>
        <dbReference type="ARBA" id="ARBA00004141"/>
    </source>
</evidence>
<sequence length="464" mass="53064">MVKRAKKRAKNESLLGSMFTLICEHQIGLSVNLLLLLFLSHLMFPRIRWRTQKFFHLSYYNEESGMYTSGIDDLSYVAFWIVVFTGLRAGVMDYILHPLASLGGINRHRDVVRFVEQAWLIVYYSVIWPMGMYIVYNSSYWFNLREMWTDWPIAQMDGLFKWYYLVQFAFWLQQILVVNIEERRKDYAQYLAHHIITSALMFMSYGYYQMRVGTVILSCMDVVDIILSAAKMLKYLGYSSICDYAFGLFMATWVVARHGFYLSICWSLYAHTPTSLPAACYNSDTGVMLAPSDAGYEKNGGTEIWKNILQTYIDPHGPVCWNANIEWSFMALLFALQLITLLWFALIVKVAWKVVNGEAADDVRSDDEGDDEEEEIEVEEYSDPKHTIPSPSKAKANMAMEGVPLEEEVGVESLTFVRRNSPGVLNYKRSSTGRGGGNRSSGISIPGHGDRKELLGRIGCDKPS</sequence>
<dbReference type="PANTHER" id="PTHR12560">
    <property type="entry name" value="LONGEVITY ASSURANCE FACTOR 1 LAG1"/>
    <property type="match status" value="1"/>
</dbReference>
<feature type="compositionally biased region" description="Basic and acidic residues" evidence="7">
    <location>
        <begin position="448"/>
        <end position="464"/>
    </location>
</feature>
<comment type="similarity">
    <text evidence="2">Belongs to the sphingosine N-acyltransferase family.</text>
</comment>
<evidence type="ECO:0000256" key="5">
    <source>
        <dbReference type="ARBA" id="ARBA00023136"/>
    </source>
</evidence>
<reference evidence="10" key="1">
    <citation type="journal article" date="2020" name="Stud. Mycol.">
        <title>101 Dothideomycetes genomes: a test case for predicting lifestyles and emergence of pathogens.</title>
        <authorList>
            <person name="Haridas S."/>
            <person name="Albert R."/>
            <person name="Binder M."/>
            <person name="Bloem J."/>
            <person name="Labutti K."/>
            <person name="Salamov A."/>
            <person name="Andreopoulos B."/>
            <person name="Baker S."/>
            <person name="Barry K."/>
            <person name="Bills G."/>
            <person name="Bluhm B."/>
            <person name="Cannon C."/>
            <person name="Castanera R."/>
            <person name="Culley D."/>
            <person name="Daum C."/>
            <person name="Ezra D."/>
            <person name="Gonzalez J."/>
            <person name="Henrissat B."/>
            <person name="Kuo A."/>
            <person name="Liang C."/>
            <person name="Lipzen A."/>
            <person name="Lutzoni F."/>
            <person name="Magnuson J."/>
            <person name="Mondo S."/>
            <person name="Nolan M."/>
            <person name="Ohm R."/>
            <person name="Pangilinan J."/>
            <person name="Park H.-J."/>
            <person name="Ramirez L."/>
            <person name="Alfaro M."/>
            <person name="Sun H."/>
            <person name="Tritt A."/>
            <person name="Yoshinaga Y."/>
            <person name="Zwiers L.-H."/>
            <person name="Turgeon B."/>
            <person name="Goodwin S."/>
            <person name="Spatafora J."/>
            <person name="Crous P."/>
            <person name="Grigoriev I."/>
        </authorList>
    </citation>
    <scope>NUCLEOTIDE SEQUENCE</scope>
    <source>
        <strain evidence="10">CBS 269.34</strain>
    </source>
</reference>
<dbReference type="InterPro" id="IPR006634">
    <property type="entry name" value="TLC-dom"/>
</dbReference>
<dbReference type="GO" id="GO:0050291">
    <property type="term" value="F:sphingosine N-acyltransferase activity"/>
    <property type="evidence" value="ECO:0007669"/>
    <property type="project" value="InterPro"/>
</dbReference>
<evidence type="ECO:0000256" key="4">
    <source>
        <dbReference type="ARBA" id="ARBA00022989"/>
    </source>
</evidence>
<feature type="transmembrane region" description="Helical" evidence="8">
    <location>
        <begin position="162"/>
        <end position="180"/>
    </location>
</feature>
<proteinExistence type="inferred from homology"/>
<feature type="domain" description="TLC" evidence="9">
    <location>
        <begin position="112"/>
        <end position="356"/>
    </location>
</feature>
<dbReference type="OrthoDB" id="537032at2759"/>
<keyword evidence="5 6" id="KW-0472">Membrane</keyword>
<feature type="transmembrane region" description="Helical" evidence="8">
    <location>
        <begin position="21"/>
        <end position="44"/>
    </location>
</feature>
<dbReference type="PROSITE" id="PS50922">
    <property type="entry name" value="TLC"/>
    <property type="match status" value="1"/>
</dbReference>
<keyword evidence="3 6" id="KW-0812">Transmembrane</keyword>
<dbReference type="GO" id="GO:0016020">
    <property type="term" value="C:membrane"/>
    <property type="evidence" value="ECO:0007669"/>
    <property type="project" value="UniProtKB-SubCell"/>
</dbReference>
<evidence type="ECO:0000256" key="3">
    <source>
        <dbReference type="ARBA" id="ARBA00022692"/>
    </source>
</evidence>
<feature type="region of interest" description="Disordered" evidence="7">
    <location>
        <begin position="361"/>
        <end position="393"/>
    </location>
</feature>
<feature type="transmembrane region" description="Helical" evidence="8">
    <location>
        <begin position="74"/>
        <end position="96"/>
    </location>
</feature>
<evidence type="ECO:0000259" key="9">
    <source>
        <dbReference type="PROSITE" id="PS50922"/>
    </source>
</evidence>
<dbReference type="InterPro" id="IPR016439">
    <property type="entry name" value="Lag1/Lac1-like"/>
</dbReference>
<evidence type="ECO:0000256" key="7">
    <source>
        <dbReference type="SAM" id="MobiDB-lite"/>
    </source>
</evidence>
<dbReference type="Proteomes" id="UP000799750">
    <property type="component" value="Unassembled WGS sequence"/>
</dbReference>
<accession>A0A6A6QL86</accession>
<feature type="transmembrane region" description="Helical" evidence="8">
    <location>
        <begin position="327"/>
        <end position="348"/>
    </location>
</feature>
<name>A0A6A6QL86_9PEZI</name>
<gene>
    <name evidence="10" type="ORF">BU16DRAFT_466395</name>
</gene>
<dbReference type="GO" id="GO:0046513">
    <property type="term" value="P:ceramide biosynthetic process"/>
    <property type="evidence" value="ECO:0007669"/>
    <property type="project" value="InterPro"/>
</dbReference>
<feature type="transmembrane region" description="Helical" evidence="8">
    <location>
        <begin position="245"/>
        <end position="269"/>
    </location>
</feature>
<evidence type="ECO:0000313" key="11">
    <source>
        <dbReference type="Proteomes" id="UP000799750"/>
    </source>
</evidence>
<keyword evidence="11" id="KW-1185">Reference proteome</keyword>
<feature type="compositionally biased region" description="Acidic residues" evidence="7">
    <location>
        <begin position="364"/>
        <end position="381"/>
    </location>
</feature>
<dbReference type="Pfam" id="PF03798">
    <property type="entry name" value="TRAM_LAG1_CLN8"/>
    <property type="match status" value="1"/>
</dbReference>
<dbReference type="PANTHER" id="PTHR12560:SF0">
    <property type="entry name" value="LD18904P"/>
    <property type="match status" value="1"/>
</dbReference>
<feature type="region of interest" description="Disordered" evidence="7">
    <location>
        <begin position="427"/>
        <end position="464"/>
    </location>
</feature>
<comment type="subcellular location">
    <subcellularLocation>
        <location evidence="1">Membrane</location>
        <topology evidence="1">Multi-pass membrane protein</topology>
    </subcellularLocation>
</comment>
<dbReference type="AlphaFoldDB" id="A0A6A6QL86"/>
<organism evidence="10 11">
    <name type="scientific">Lophium mytilinum</name>
    <dbReference type="NCBI Taxonomy" id="390894"/>
    <lineage>
        <taxon>Eukaryota</taxon>
        <taxon>Fungi</taxon>
        <taxon>Dikarya</taxon>
        <taxon>Ascomycota</taxon>
        <taxon>Pezizomycotina</taxon>
        <taxon>Dothideomycetes</taxon>
        <taxon>Pleosporomycetidae</taxon>
        <taxon>Mytilinidiales</taxon>
        <taxon>Mytilinidiaceae</taxon>
        <taxon>Lophium</taxon>
    </lineage>
</organism>
<dbReference type="SMART" id="SM00724">
    <property type="entry name" value="TLC"/>
    <property type="match status" value="1"/>
</dbReference>